<gene>
    <name evidence="1" type="ORF">CR513_13055</name>
</gene>
<comment type="caution">
    <text evidence="1">The sequence shown here is derived from an EMBL/GenBank/DDBJ whole genome shotgun (WGS) entry which is preliminary data.</text>
</comment>
<evidence type="ECO:0000313" key="2">
    <source>
        <dbReference type="Proteomes" id="UP000257109"/>
    </source>
</evidence>
<dbReference type="Proteomes" id="UP000257109">
    <property type="component" value="Unassembled WGS sequence"/>
</dbReference>
<dbReference type="EMBL" id="QJKJ01002316">
    <property type="protein sequence ID" value="RDY03372.1"/>
    <property type="molecule type" value="Genomic_DNA"/>
</dbReference>
<dbReference type="AlphaFoldDB" id="A0A371HL07"/>
<feature type="non-terminal residue" evidence="1">
    <location>
        <position position="1"/>
    </location>
</feature>
<sequence>MEENLNVTNSPWRMKRGKKFKCVALSTTKIELGFVEDEHLLFCDSQSKIHIGKNSTSHSRSKHVDLRYHWILDALDTKLLELTKVHTDDNGAYTMTKRFQEGS</sequence>
<dbReference type="OrthoDB" id="2551793at2759"/>
<keyword evidence="2" id="KW-1185">Reference proteome</keyword>
<evidence type="ECO:0008006" key="3">
    <source>
        <dbReference type="Google" id="ProtNLM"/>
    </source>
</evidence>
<name>A0A371HL07_MUCPR</name>
<protein>
    <recommendedName>
        <fullName evidence="3">Copia protein</fullName>
    </recommendedName>
</protein>
<proteinExistence type="predicted"/>
<evidence type="ECO:0000313" key="1">
    <source>
        <dbReference type="EMBL" id="RDY03372.1"/>
    </source>
</evidence>
<accession>A0A371HL07</accession>
<organism evidence="1 2">
    <name type="scientific">Mucuna pruriens</name>
    <name type="common">Velvet bean</name>
    <name type="synonym">Dolichos pruriens</name>
    <dbReference type="NCBI Taxonomy" id="157652"/>
    <lineage>
        <taxon>Eukaryota</taxon>
        <taxon>Viridiplantae</taxon>
        <taxon>Streptophyta</taxon>
        <taxon>Embryophyta</taxon>
        <taxon>Tracheophyta</taxon>
        <taxon>Spermatophyta</taxon>
        <taxon>Magnoliopsida</taxon>
        <taxon>eudicotyledons</taxon>
        <taxon>Gunneridae</taxon>
        <taxon>Pentapetalae</taxon>
        <taxon>rosids</taxon>
        <taxon>fabids</taxon>
        <taxon>Fabales</taxon>
        <taxon>Fabaceae</taxon>
        <taxon>Papilionoideae</taxon>
        <taxon>50 kb inversion clade</taxon>
        <taxon>NPAAA clade</taxon>
        <taxon>indigoferoid/millettioid clade</taxon>
        <taxon>Phaseoleae</taxon>
        <taxon>Mucuna</taxon>
    </lineage>
</organism>
<dbReference type="CDD" id="cd09272">
    <property type="entry name" value="RNase_HI_RT_Ty1"/>
    <property type="match status" value="1"/>
</dbReference>
<reference evidence="1" key="1">
    <citation type="submission" date="2018-05" db="EMBL/GenBank/DDBJ databases">
        <title>Draft genome of Mucuna pruriens seed.</title>
        <authorList>
            <person name="Nnadi N.E."/>
            <person name="Vos R."/>
            <person name="Hasami M.H."/>
            <person name="Devisetty U.K."/>
            <person name="Aguiy J.C."/>
        </authorList>
    </citation>
    <scope>NUCLEOTIDE SEQUENCE [LARGE SCALE GENOMIC DNA]</scope>
    <source>
        <strain evidence="1">JCA_2017</strain>
    </source>
</reference>